<organism evidence="2 3">
    <name type="scientific">Treponema peruense</name>
    <dbReference type="NCBI Taxonomy" id="2787628"/>
    <lineage>
        <taxon>Bacteria</taxon>
        <taxon>Pseudomonadati</taxon>
        <taxon>Spirochaetota</taxon>
        <taxon>Spirochaetia</taxon>
        <taxon>Spirochaetales</taxon>
        <taxon>Treponemataceae</taxon>
        <taxon>Treponema</taxon>
    </lineage>
</organism>
<proteinExistence type="predicted"/>
<gene>
    <name evidence="2" type="ORF">IWA51_10210</name>
</gene>
<dbReference type="Pfam" id="PF00583">
    <property type="entry name" value="Acetyltransf_1"/>
    <property type="match status" value="1"/>
</dbReference>
<dbReference type="GO" id="GO:0016747">
    <property type="term" value="F:acyltransferase activity, transferring groups other than amino-acyl groups"/>
    <property type="evidence" value="ECO:0007669"/>
    <property type="project" value="InterPro"/>
</dbReference>
<dbReference type="Gene3D" id="3.40.630.30">
    <property type="match status" value="1"/>
</dbReference>
<dbReference type="Proteomes" id="UP000595224">
    <property type="component" value="Chromosome"/>
</dbReference>
<protein>
    <submittedName>
        <fullName evidence="2">GNAT family N-acetyltransferase</fullName>
    </submittedName>
</protein>
<dbReference type="PROSITE" id="PS51186">
    <property type="entry name" value="GNAT"/>
    <property type="match status" value="1"/>
</dbReference>
<evidence type="ECO:0000313" key="2">
    <source>
        <dbReference type="EMBL" id="QQA00628.1"/>
    </source>
</evidence>
<evidence type="ECO:0000259" key="1">
    <source>
        <dbReference type="PROSITE" id="PS51186"/>
    </source>
</evidence>
<dbReference type="EMBL" id="CP064936">
    <property type="protein sequence ID" value="QQA00628.1"/>
    <property type="molecule type" value="Genomic_DNA"/>
</dbReference>
<dbReference type="RefSeq" id="WP_177528270.1">
    <property type="nucleotide sequence ID" value="NZ_CBCSHE010000014.1"/>
</dbReference>
<feature type="domain" description="N-acetyltransferase" evidence="1">
    <location>
        <begin position="153"/>
        <end position="290"/>
    </location>
</feature>
<dbReference type="SUPFAM" id="SSF55729">
    <property type="entry name" value="Acyl-CoA N-acyltransferases (Nat)"/>
    <property type="match status" value="1"/>
</dbReference>
<keyword evidence="3" id="KW-1185">Reference proteome</keyword>
<dbReference type="KEGG" id="tper:IWA51_10210"/>
<dbReference type="InterPro" id="IPR016181">
    <property type="entry name" value="Acyl_CoA_acyltransferase"/>
</dbReference>
<dbReference type="AlphaFoldDB" id="A0A7T3V4P4"/>
<reference evidence="2 3" key="1">
    <citation type="submission" date="2020-11" db="EMBL/GenBank/DDBJ databases">
        <title>Treponema Peruensis nv. sp., first commensal Treponema isolated from human feces.</title>
        <authorList>
            <person name="Belkhou C."/>
            <person name="Raes J."/>
        </authorList>
    </citation>
    <scope>NUCLEOTIDE SEQUENCE [LARGE SCALE GENOMIC DNA]</scope>
    <source>
        <strain evidence="2 3">RCC2812</strain>
    </source>
</reference>
<accession>A0A7T3V4P4</accession>
<name>A0A7T3V4P4_9SPIR</name>
<dbReference type="Pfam" id="PF03682">
    <property type="entry name" value="UPF0158"/>
    <property type="match status" value="1"/>
</dbReference>
<evidence type="ECO:0000313" key="3">
    <source>
        <dbReference type="Proteomes" id="UP000595224"/>
    </source>
</evidence>
<sequence>MEDQTVCRVVDAQSGELVEFDDSMNVDDSRFYALPSWNSDDGYDLLESFTGKLYSPLARTELRRVLSGGRGVFRKFKDVIKTYPEVERQWHFFKDARMNVRIDDWYNNLRESWGLEKIESSVCDAKDETDELIQDDFEFCEYNPACDADCTTLEIESMAVEFADEFDGELASAFLEAFKRQSDYVSFEKKRGILCRSHSGDFSGCILYSFCPLNAKSTVLMTDFFVPQNYRGLGIGKELLSRCIALLKNCGIQRFLLLNSIFPKFLEPLLVRFGFEKVGSGFVLNLLGVN</sequence>
<keyword evidence="2" id="KW-0808">Transferase</keyword>
<dbReference type="InterPro" id="IPR000182">
    <property type="entry name" value="GNAT_dom"/>
</dbReference>
<dbReference type="InterPro" id="IPR005361">
    <property type="entry name" value="UPF0158"/>
</dbReference>
<dbReference type="CDD" id="cd04301">
    <property type="entry name" value="NAT_SF"/>
    <property type="match status" value="1"/>
</dbReference>